<gene>
    <name evidence="2" type="ORF">GYA55_12485</name>
</gene>
<comment type="caution">
    <text evidence="2">The sequence shown here is derived from an EMBL/GenBank/DDBJ whole genome shotgun (WGS) entry which is preliminary data.</text>
</comment>
<accession>A0A7X9IL84</accession>
<dbReference type="AlphaFoldDB" id="A0A7X9IL84"/>
<sequence>MRVDFLMERKFDLEEIFILVSICIGFTALIWLFLGLPLPQCPFHALTGIPCLSCGASRAFREIINGNFTNALFVNPLFCLFLLGCMILNLYALTIVTLDL</sequence>
<keyword evidence="1" id="KW-0472">Membrane</keyword>
<evidence type="ECO:0000256" key="1">
    <source>
        <dbReference type="SAM" id="Phobius"/>
    </source>
</evidence>
<feature type="transmembrane region" description="Helical" evidence="1">
    <location>
        <begin position="72"/>
        <end position="98"/>
    </location>
</feature>
<feature type="non-terminal residue" evidence="2">
    <location>
        <position position="100"/>
    </location>
</feature>
<evidence type="ECO:0000313" key="2">
    <source>
        <dbReference type="EMBL" id="NMC63972.1"/>
    </source>
</evidence>
<dbReference type="Proteomes" id="UP000524246">
    <property type="component" value="Unassembled WGS sequence"/>
</dbReference>
<dbReference type="Pfam" id="PF10825">
    <property type="entry name" value="DUF2752"/>
    <property type="match status" value="1"/>
</dbReference>
<keyword evidence="1" id="KW-1133">Transmembrane helix</keyword>
<reference evidence="2 3" key="1">
    <citation type="journal article" date="2020" name="Biotechnol. Biofuels">
        <title>New insights from the biogas microbiome by comprehensive genome-resolved metagenomics of nearly 1600 species originating from multiple anaerobic digesters.</title>
        <authorList>
            <person name="Campanaro S."/>
            <person name="Treu L."/>
            <person name="Rodriguez-R L.M."/>
            <person name="Kovalovszki A."/>
            <person name="Ziels R.M."/>
            <person name="Maus I."/>
            <person name="Zhu X."/>
            <person name="Kougias P.G."/>
            <person name="Basile A."/>
            <person name="Luo G."/>
            <person name="Schluter A."/>
            <person name="Konstantinidis K.T."/>
            <person name="Angelidaki I."/>
        </authorList>
    </citation>
    <scope>NUCLEOTIDE SEQUENCE [LARGE SCALE GENOMIC DNA]</scope>
    <source>
        <strain evidence="2">AS27yjCOA_65</strain>
    </source>
</reference>
<name>A0A7X9IL84_9DELT</name>
<dbReference type="InterPro" id="IPR021215">
    <property type="entry name" value="DUF2752"/>
</dbReference>
<feature type="transmembrane region" description="Helical" evidence="1">
    <location>
        <begin position="16"/>
        <end position="36"/>
    </location>
</feature>
<protein>
    <submittedName>
        <fullName evidence="2">DUF2752 domain-containing protein</fullName>
    </submittedName>
</protein>
<evidence type="ECO:0000313" key="3">
    <source>
        <dbReference type="Proteomes" id="UP000524246"/>
    </source>
</evidence>
<organism evidence="2 3">
    <name type="scientific">SAR324 cluster bacterium</name>
    <dbReference type="NCBI Taxonomy" id="2024889"/>
    <lineage>
        <taxon>Bacteria</taxon>
        <taxon>Deltaproteobacteria</taxon>
        <taxon>SAR324 cluster</taxon>
    </lineage>
</organism>
<proteinExistence type="predicted"/>
<dbReference type="EMBL" id="JAAZON010000569">
    <property type="protein sequence ID" value="NMC63972.1"/>
    <property type="molecule type" value="Genomic_DNA"/>
</dbReference>
<keyword evidence="1" id="KW-0812">Transmembrane</keyword>